<accession>A0A7K1GML2</accession>
<dbReference type="Proteomes" id="UP000488936">
    <property type="component" value="Unassembled WGS sequence"/>
</dbReference>
<sequence>MFIGLIVLLITMVAIFILSNSINKNNQETYKYITTKNFYQKLNSLQQEFNQIDDYLLALERLSKNTDTKDLRLKYEALNEINSPKDIIITNWYLLMDKDKNIQDYYIGSKNTLKKDDVFLNHIITTPIDSNKNSFIQHNGQYYWLMYDVYLLPDNRQLVYGITIDINLFHNYLTTIDVTAPNYAYIFTDTGLCIYHPEASLIGKNVFSLDNISPKDTLPPTKIKTPDVVKSEYLKLDVFRFVSPFRSNNFKGYITVNFPKFNVDDNIELIERNTILIFITTVCVIVFLFYLFNLATRKLYSEKEELAVENEKISKEKAQIQLQQLKNQINPHFLFNSLNSLYMLININPKTAQVFTLNLSKIYRYLITPPNNNIVDLEDELTFIDQFISLQKIRFKEEIRFEIIDNRSQGLQAKIPFLALQIVTENALKHNIATIETPLSIHITIDNELVKVVNNYQPKKVKAESELFGLNYLNTIYSYHNINNFYAARQNKNFVCELPLIKC</sequence>
<dbReference type="OrthoDB" id="9809908at2"/>
<organism evidence="3 4">
    <name type="scientific">Myroides pelagicus</name>
    <dbReference type="NCBI Taxonomy" id="270914"/>
    <lineage>
        <taxon>Bacteria</taxon>
        <taxon>Pseudomonadati</taxon>
        <taxon>Bacteroidota</taxon>
        <taxon>Flavobacteriia</taxon>
        <taxon>Flavobacteriales</taxon>
        <taxon>Flavobacteriaceae</taxon>
        <taxon>Myroides</taxon>
    </lineage>
</organism>
<reference evidence="3 4" key="1">
    <citation type="journal article" date="2006" name="Int. J. Syst. Evol. Microbiol.">
        <title>Myroides pelagicus sp. nov., isolated from seawater in Thailand.</title>
        <authorList>
            <person name="Yoon J."/>
            <person name="Maneerat S."/>
            <person name="Kawai F."/>
            <person name="Yokota A."/>
        </authorList>
    </citation>
    <scope>NUCLEOTIDE SEQUENCE [LARGE SCALE GENOMIC DNA]</scope>
    <source>
        <strain evidence="3 4">SM1T</strain>
    </source>
</reference>
<dbReference type="InterPro" id="IPR010559">
    <property type="entry name" value="Sig_transdc_His_kin_internal"/>
</dbReference>
<dbReference type="PANTHER" id="PTHR34220:SF7">
    <property type="entry name" value="SENSOR HISTIDINE KINASE YPDA"/>
    <property type="match status" value="1"/>
</dbReference>
<comment type="caution">
    <text evidence="3">The sequence shown here is derived from an EMBL/GenBank/DDBJ whole genome shotgun (WGS) entry which is preliminary data.</text>
</comment>
<dbReference type="Pfam" id="PF06580">
    <property type="entry name" value="His_kinase"/>
    <property type="match status" value="1"/>
</dbReference>
<dbReference type="PANTHER" id="PTHR34220">
    <property type="entry name" value="SENSOR HISTIDINE KINASE YPDA"/>
    <property type="match status" value="1"/>
</dbReference>
<feature type="domain" description="Signal transduction histidine kinase internal region" evidence="2">
    <location>
        <begin position="321"/>
        <end position="398"/>
    </location>
</feature>
<dbReference type="GO" id="GO:0016020">
    <property type="term" value="C:membrane"/>
    <property type="evidence" value="ECO:0007669"/>
    <property type="project" value="InterPro"/>
</dbReference>
<keyword evidence="3" id="KW-0418">Kinase</keyword>
<evidence type="ECO:0000313" key="3">
    <source>
        <dbReference type="EMBL" id="MTH30096.1"/>
    </source>
</evidence>
<name>A0A7K1GML2_9FLAO</name>
<keyword evidence="1" id="KW-1133">Transmembrane helix</keyword>
<evidence type="ECO:0000259" key="2">
    <source>
        <dbReference type="Pfam" id="PF06580"/>
    </source>
</evidence>
<keyword evidence="1" id="KW-0812">Transmembrane</keyword>
<dbReference type="AlphaFoldDB" id="A0A7K1GML2"/>
<gene>
    <name evidence="3" type="ORF">GJV77_09260</name>
</gene>
<protein>
    <submittedName>
        <fullName evidence="3">Histidine kinase</fullName>
    </submittedName>
</protein>
<dbReference type="Gene3D" id="3.30.450.20">
    <property type="entry name" value="PAS domain"/>
    <property type="match status" value="1"/>
</dbReference>
<keyword evidence="3" id="KW-0808">Transferase</keyword>
<feature type="transmembrane region" description="Helical" evidence="1">
    <location>
        <begin position="275"/>
        <end position="295"/>
    </location>
</feature>
<keyword evidence="4" id="KW-1185">Reference proteome</keyword>
<proteinExistence type="predicted"/>
<dbReference type="GO" id="GO:0000155">
    <property type="term" value="F:phosphorelay sensor kinase activity"/>
    <property type="evidence" value="ECO:0007669"/>
    <property type="project" value="InterPro"/>
</dbReference>
<keyword evidence="1" id="KW-0472">Membrane</keyword>
<dbReference type="InterPro" id="IPR050640">
    <property type="entry name" value="Bact_2-comp_sensor_kinase"/>
</dbReference>
<evidence type="ECO:0000313" key="4">
    <source>
        <dbReference type="Proteomes" id="UP000488936"/>
    </source>
</evidence>
<dbReference type="EMBL" id="WMJY01000019">
    <property type="protein sequence ID" value="MTH30096.1"/>
    <property type="molecule type" value="Genomic_DNA"/>
</dbReference>
<evidence type="ECO:0000256" key="1">
    <source>
        <dbReference type="SAM" id="Phobius"/>
    </source>
</evidence>